<dbReference type="Gramene" id="KRH15588">
    <property type="protein sequence ID" value="KRH15588"/>
    <property type="gene ID" value="GLYMA_14G097900"/>
</dbReference>
<gene>
    <name evidence="2" type="ORF">GLYMA_14G097900</name>
</gene>
<dbReference type="AlphaFoldDB" id="A0A0R0GNB9"/>
<evidence type="ECO:0000313" key="2">
    <source>
        <dbReference type="EMBL" id="KRH15588.1"/>
    </source>
</evidence>
<organism evidence="2">
    <name type="scientific">Glycine max</name>
    <name type="common">Soybean</name>
    <name type="synonym">Glycine hispida</name>
    <dbReference type="NCBI Taxonomy" id="3847"/>
    <lineage>
        <taxon>Eukaryota</taxon>
        <taxon>Viridiplantae</taxon>
        <taxon>Streptophyta</taxon>
        <taxon>Embryophyta</taxon>
        <taxon>Tracheophyta</taxon>
        <taxon>Spermatophyta</taxon>
        <taxon>Magnoliopsida</taxon>
        <taxon>eudicotyledons</taxon>
        <taxon>Gunneridae</taxon>
        <taxon>Pentapetalae</taxon>
        <taxon>rosids</taxon>
        <taxon>fabids</taxon>
        <taxon>Fabales</taxon>
        <taxon>Fabaceae</taxon>
        <taxon>Papilionoideae</taxon>
        <taxon>50 kb inversion clade</taxon>
        <taxon>NPAAA clade</taxon>
        <taxon>indigoferoid/millettioid clade</taxon>
        <taxon>Phaseoleae</taxon>
        <taxon>Glycine</taxon>
        <taxon>Glycine subgen. Soja</taxon>
    </lineage>
</organism>
<proteinExistence type="predicted"/>
<evidence type="ECO:0000313" key="3">
    <source>
        <dbReference type="EnsemblPlants" id="KRH15588"/>
    </source>
</evidence>
<accession>A0A0R0GNB9</accession>
<evidence type="ECO:0008006" key="5">
    <source>
        <dbReference type="Google" id="ProtNLM"/>
    </source>
</evidence>
<dbReference type="InParanoid" id="A0A0R0GNB9"/>
<dbReference type="EnsemblPlants" id="KRH15588">
    <property type="protein sequence ID" value="KRH15588"/>
    <property type="gene ID" value="GLYMA_14G097900"/>
</dbReference>
<protein>
    <recommendedName>
        <fullName evidence="5">Reverse transcriptase zinc-binding domain-containing protein</fullName>
    </recommendedName>
</protein>
<name>A0A0R0GNB9_SOYBN</name>
<evidence type="ECO:0000256" key="1">
    <source>
        <dbReference type="SAM" id="SignalP"/>
    </source>
</evidence>
<feature type="signal peptide" evidence="1">
    <location>
        <begin position="1"/>
        <end position="17"/>
    </location>
</feature>
<sequence>MWEGSISTITVWQVVWFAAVWNNWKNRNSLVFTATKKGLDAMLELIKIHLWQWLKNKGPFLYPNSCGLNDPRACLVEY</sequence>
<evidence type="ECO:0000313" key="4">
    <source>
        <dbReference type="Proteomes" id="UP000008827"/>
    </source>
</evidence>
<reference evidence="2" key="3">
    <citation type="submission" date="2018-07" db="EMBL/GenBank/DDBJ databases">
        <title>WGS assembly of Glycine max.</title>
        <authorList>
            <person name="Schmutz J."/>
            <person name="Cannon S."/>
            <person name="Schlueter J."/>
            <person name="Ma J."/>
            <person name="Mitros T."/>
            <person name="Nelson W."/>
            <person name="Hyten D."/>
            <person name="Song Q."/>
            <person name="Thelen J."/>
            <person name="Cheng J."/>
            <person name="Xu D."/>
            <person name="Hellsten U."/>
            <person name="May G."/>
            <person name="Yu Y."/>
            <person name="Sakurai T."/>
            <person name="Umezawa T."/>
            <person name="Bhattacharyya M."/>
            <person name="Sandhu D."/>
            <person name="Valliyodan B."/>
            <person name="Lindquist E."/>
            <person name="Peto M."/>
            <person name="Grant D."/>
            <person name="Shu S."/>
            <person name="Goodstein D."/>
            <person name="Barry K."/>
            <person name="Futrell-Griggs M."/>
            <person name="Abernathy B."/>
            <person name="Du J."/>
            <person name="Tian Z."/>
            <person name="Zhu L."/>
            <person name="Gill N."/>
            <person name="Joshi T."/>
            <person name="Libault M."/>
            <person name="Sethuraman A."/>
            <person name="Zhang X."/>
            <person name="Shinozaki K."/>
            <person name="Nguyen H."/>
            <person name="Wing R."/>
            <person name="Cregan P."/>
            <person name="Specht J."/>
            <person name="Grimwood J."/>
            <person name="Rokhsar D."/>
            <person name="Stacey G."/>
            <person name="Shoemaker R."/>
            <person name="Jackson S."/>
        </authorList>
    </citation>
    <scope>NUCLEOTIDE SEQUENCE</scope>
    <source>
        <tissue evidence="2">Callus</tissue>
    </source>
</reference>
<keyword evidence="4" id="KW-1185">Reference proteome</keyword>
<dbReference type="EMBL" id="CM000847">
    <property type="protein sequence ID" value="KRH15588.1"/>
    <property type="molecule type" value="Genomic_DNA"/>
</dbReference>
<feature type="chain" id="PRO_5014521410" description="Reverse transcriptase zinc-binding domain-containing protein" evidence="1">
    <location>
        <begin position="18"/>
        <end position="78"/>
    </location>
</feature>
<reference evidence="3" key="2">
    <citation type="submission" date="2018-02" db="UniProtKB">
        <authorList>
            <consortium name="EnsemblPlants"/>
        </authorList>
    </citation>
    <scope>IDENTIFICATION</scope>
    <source>
        <strain evidence="3">Williams 82</strain>
    </source>
</reference>
<reference evidence="2 3" key="1">
    <citation type="journal article" date="2010" name="Nature">
        <title>Genome sequence of the palaeopolyploid soybean.</title>
        <authorList>
            <person name="Schmutz J."/>
            <person name="Cannon S.B."/>
            <person name="Schlueter J."/>
            <person name="Ma J."/>
            <person name="Mitros T."/>
            <person name="Nelson W."/>
            <person name="Hyten D.L."/>
            <person name="Song Q."/>
            <person name="Thelen J.J."/>
            <person name="Cheng J."/>
            <person name="Xu D."/>
            <person name="Hellsten U."/>
            <person name="May G.D."/>
            <person name="Yu Y."/>
            <person name="Sakurai T."/>
            <person name="Umezawa T."/>
            <person name="Bhattacharyya M.K."/>
            <person name="Sandhu D."/>
            <person name="Valliyodan B."/>
            <person name="Lindquist E."/>
            <person name="Peto M."/>
            <person name="Grant D."/>
            <person name="Shu S."/>
            <person name="Goodstein D."/>
            <person name="Barry K."/>
            <person name="Futrell-Griggs M."/>
            <person name="Abernathy B."/>
            <person name="Du J."/>
            <person name="Tian Z."/>
            <person name="Zhu L."/>
            <person name="Gill N."/>
            <person name="Joshi T."/>
            <person name="Libault M."/>
            <person name="Sethuraman A."/>
            <person name="Zhang X.-C."/>
            <person name="Shinozaki K."/>
            <person name="Nguyen H.T."/>
            <person name="Wing R.A."/>
            <person name="Cregan P."/>
            <person name="Specht J."/>
            <person name="Grimwood J."/>
            <person name="Rokhsar D."/>
            <person name="Stacey G."/>
            <person name="Shoemaker R.C."/>
            <person name="Jackson S.A."/>
        </authorList>
    </citation>
    <scope>NUCLEOTIDE SEQUENCE</scope>
    <source>
        <strain evidence="3">cv. Williams 82</strain>
        <tissue evidence="2">Callus</tissue>
    </source>
</reference>
<dbReference type="Proteomes" id="UP000008827">
    <property type="component" value="Chromosome 14"/>
</dbReference>
<keyword evidence="1" id="KW-0732">Signal</keyword>